<sequence length="201" mass="22099">MPPHGPRNHINTPYHSHCNDSPGRNIMHLSSTIATQPIQMPVTPHPRRGHSPPTRCSLSMPPSSPPPRCPPGHDSQQSSTTLTLTPNPSLPNHLASASSPSPSVHERETCTSQPLQAKHNPPAEPVQAQDMLHRPTYPTTNRSPVPGQGIEPHKEALEEGHHSTPRTRHPTIPTPKPKPRRCPSMPTTHTPTRYTPLYQAR</sequence>
<evidence type="ECO:0000256" key="1">
    <source>
        <dbReference type="SAM" id="MobiDB-lite"/>
    </source>
</evidence>
<feature type="region of interest" description="Disordered" evidence="1">
    <location>
        <begin position="39"/>
        <end position="201"/>
    </location>
</feature>
<reference evidence="2 3" key="1">
    <citation type="submission" date="2021-06" db="EMBL/GenBank/DDBJ databases">
        <authorList>
            <person name="Palmer J.M."/>
        </authorList>
    </citation>
    <scope>NUCLEOTIDE SEQUENCE [LARGE SCALE GENOMIC DNA]</scope>
    <source>
        <strain evidence="2 3">AS_MEX2019</strain>
        <tissue evidence="2">Muscle</tissue>
    </source>
</reference>
<comment type="caution">
    <text evidence="2">The sequence shown here is derived from an EMBL/GenBank/DDBJ whole genome shotgun (WGS) entry which is preliminary data.</text>
</comment>
<gene>
    <name evidence="2" type="ORF">AMECASPLE_033588</name>
</gene>
<evidence type="ECO:0000313" key="3">
    <source>
        <dbReference type="Proteomes" id="UP001469553"/>
    </source>
</evidence>
<dbReference type="PRINTS" id="PR01217">
    <property type="entry name" value="PRICHEXTENSN"/>
</dbReference>
<dbReference type="EMBL" id="JAHRIP010061018">
    <property type="protein sequence ID" value="MEQ2305052.1"/>
    <property type="molecule type" value="Genomic_DNA"/>
</dbReference>
<name>A0ABV0ZFP4_9TELE</name>
<dbReference type="Proteomes" id="UP001469553">
    <property type="component" value="Unassembled WGS sequence"/>
</dbReference>
<accession>A0ABV0ZFP4</accession>
<organism evidence="2 3">
    <name type="scientific">Ameca splendens</name>
    <dbReference type="NCBI Taxonomy" id="208324"/>
    <lineage>
        <taxon>Eukaryota</taxon>
        <taxon>Metazoa</taxon>
        <taxon>Chordata</taxon>
        <taxon>Craniata</taxon>
        <taxon>Vertebrata</taxon>
        <taxon>Euteleostomi</taxon>
        <taxon>Actinopterygii</taxon>
        <taxon>Neopterygii</taxon>
        <taxon>Teleostei</taxon>
        <taxon>Neoteleostei</taxon>
        <taxon>Acanthomorphata</taxon>
        <taxon>Ovalentaria</taxon>
        <taxon>Atherinomorphae</taxon>
        <taxon>Cyprinodontiformes</taxon>
        <taxon>Goodeidae</taxon>
        <taxon>Ameca</taxon>
    </lineage>
</organism>
<feature type="compositionally biased region" description="Basic and acidic residues" evidence="1">
    <location>
        <begin position="151"/>
        <end position="162"/>
    </location>
</feature>
<feature type="compositionally biased region" description="Low complexity" evidence="1">
    <location>
        <begin position="75"/>
        <end position="92"/>
    </location>
</feature>
<proteinExistence type="predicted"/>
<evidence type="ECO:0000313" key="2">
    <source>
        <dbReference type="EMBL" id="MEQ2305052.1"/>
    </source>
</evidence>
<feature type="region of interest" description="Disordered" evidence="1">
    <location>
        <begin position="1"/>
        <end position="25"/>
    </location>
</feature>
<protein>
    <submittedName>
        <fullName evidence="2">Uncharacterized protein</fullName>
    </submittedName>
</protein>
<keyword evidence="3" id="KW-1185">Reference proteome</keyword>